<evidence type="ECO:0000313" key="8">
    <source>
        <dbReference type="Proteomes" id="UP000436088"/>
    </source>
</evidence>
<gene>
    <name evidence="7" type="ORF">F3Y22_tig00110610pilonHSYRG00959</name>
</gene>
<keyword evidence="4 6" id="KW-0964">Secreted</keyword>
<keyword evidence="5" id="KW-0732">Signal</keyword>
<comment type="subcellular location">
    <subcellularLocation>
        <location evidence="1 6">Secreted</location>
    </subcellularLocation>
</comment>
<dbReference type="InterPro" id="IPR010264">
    <property type="entry name" value="Self-incomp_S1"/>
</dbReference>
<dbReference type="PANTHER" id="PTHR31232">
    <property type="match status" value="1"/>
</dbReference>
<proteinExistence type="inferred from homology"/>
<evidence type="ECO:0000256" key="3">
    <source>
        <dbReference type="ARBA" id="ARBA00022471"/>
    </source>
</evidence>
<evidence type="ECO:0000313" key="7">
    <source>
        <dbReference type="EMBL" id="KAE8697888.1"/>
    </source>
</evidence>
<keyword evidence="3 6" id="KW-0713">Self-incompatibility</keyword>
<dbReference type="GO" id="GO:0005576">
    <property type="term" value="C:extracellular region"/>
    <property type="evidence" value="ECO:0007669"/>
    <property type="project" value="UniProtKB-SubCell"/>
</dbReference>
<evidence type="ECO:0000256" key="2">
    <source>
        <dbReference type="ARBA" id="ARBA00005581"/>
    </source>
</evidence>
<dbReference type="Pfam" id="PF05938">
    <property type="entry name" value="Self-incomp_S1"/>
    <property type="match status" value="1"/>
</dbReference>
<dbReference type="AlphaFoldDB" id="A0A6A3A152"/>
<dbReference type="PANTHER" id="PTHR31232:SF164">
    <property type="entry name" value="S-PROTEIN HOMOLOG"/>
    <property type="match status" value="1"/>
</dbReference>
<name>A0A6A3A152_HIBSY</name>
<evidence type="ECO:0000256" key="5">
    <source>
        <dbReference type="ARBA" id="ARBA00022729"/>
    </source>
</evidence>
<keyword evidence="8" id="KW-1185">Reference proteome</keyword>
<evidence type="ECO:0000256" key="6">
    <source>
        <dbReference type="RuleBase" id="RU367044"/>
    </source>
</evidence>
<dbReference type="Proteomes" id="UP000436088">
    <property type="component" value="Unassembled WGS sequence"/>
</dbReference>
<comment type="similarity">
    <text evidence="2 6">Belongs to the plant self-incompatibility (S1) protein family.</text>
</comment>
<dbReference type="GO" id="GO:0016301">
    <property type="term" value="F:kinase activity"/>
    <property type="evidence" value="ECO:0007669"/>
    <property type="project" value="UniProtKB-KW"/>
</dbReference>
<reference evidence="7" key="1">
    <citation type="submission" date="2019-09" db="EMBL/GenBank/DDBJ databases">
        <title>Draft genome information of white flower Hibiscus syriacus.</title>
        <authorList>
            <person name="Kim Y.-M."/>
        </authorList>
    </citation>
    <scope>NUCLEOTIDE SEQUENCE [LARGE SCALE GENOMIC DNA]</scope>
    <source>
        <strain evidence="7">YM2019G1</strain>
    </source>
</reference>
<dbReference type="GO" id="GO:0060320">
    <property type="term" value="P:rejection of self pollen"/>
    <property type="evidence" value="ECO:0007669"/>
    <property type="project" value="UniProtKB-KW"/>
</dbReference>
<dbReference type="EMBL" id="VEPZ02001049">
    <property type="protein sequence ID" value="KAE8697888.1"/>
    <property type="molecule type" value="Genomic_DNA"/>
</dbReference>
<protein>
    <recommendedName>
        <fullName evidence="6">S-protein homolog</fullName>
    </recommendedName>
</protein>
<comment type="caution">
    <text evidence="7">The sequence shown here is derived from an EMBL/GenBank/DDBJ whole genome shotgun (WGS) entry which is preliminary data.</text>
</comment>
<evidence type="ECO:0000256" key="4">
    <source>
        <dbReference type="ARBA" id="ARBA00022525"/>
    </source>
</evidence>
<organism evidence="7 8">
    <name type="scientific">Hibiscus syriacus</name>
    <name type="common">Rose of Sharon</name>
    <dbReference type="NCBI Taxonomy" id="106335"/>
    <lineage>
        <taxon>Eukaryota</taxon>
        <taxon>Viridiplantae</taxon>
        <taxon>Streptophyta</taxon>
        <taxon>Embryophyta</taxon>
        <taxon>Tracheophyta</taxon>
        <taxon>Spermatophyta</taxon>
        <taxon>Magnoliopsida</taxon>
        <taxon>eudicotyledons</taxon>
        <taxon>Gunneridae</taxon>
        <taxon>Pentapetalae</taxon>
        <taxon>rosids</taxon>
        <taxon>malvids</taxon>
        <taxon>Malvales</taxon>
        <taxon>Malvaceae</taxon>
        <taxon>Malvoideae</taxon>
        <taxon>Hibiscus</taxon>
    </lineage>
</organism>
<evidence type="ECO:0000256" key="1">
    <source>
        <dbReference type="ARBA" id="ARBA00004613"/>
    </source>
</evidence>
<sequence length="133" mass="15696">MLLAFCASVIAEREDAWFINYHIYVTNHVPDDFPPGTPSLSVHCKSGDKDIGEQWLLPHEDYTFDTKIINLTRTTLFFCNIWWEGKEVDFVVFKATRDENRCRQSHNSCLWSVRDDGFYFSSDGTNWNKEYPW</sequence>
<accession>A0A6A3A152</accession>